<dbReference type="EMBL" id="GGMS01001486">
    <property type="protein sequence ID" value="MBY70689.1"/>
    <property type="molecule type" value="Transcribed_RNA"/>
</dbReference>
<dbReference type="InterPro" id="IPR029062">
    <property type="entry name" value="Class_I_gatase-like"/>
</dbReference>
<dbReference type="Proteomes" id="UP000694846">
    <property type="component" value="Unplaced"/>
</dbReference>
<gene>
    <name evidence="2" type="primary">park7_1</name>
    <name evidence="4" type="synonym">LOC112684647</name>
    <name evidence="2" type="ORF">g.99820</name>
</gene>
<dbReference type="GO" id="GO:0046295">
    <property type="term" value="P:glycolate biosynthetic process"/>
    <property type="evidence" value="ECO:0007669"/>
    <property type="project" value="TreeGrafter"/>
</dbReference>
<name>A0A2S2PZ42_9HEMI</name>
<dbReference type="RefSeq" id="XP_025412049.1">
    <property type="nucleotide sequence ID" value="XM_025556264.1"/>
</dbReference>
<dbReference type="AlphaFoldDB" id="A0A2S2PZ42"/>
<dbReference type="Gene3D" id="3.40.50.880">
    <property type="match status" value="1"/>
</dbReference>
<sequence length="185" mass="19742">MAQKTALFIVAEGSEELELVAPVDILRRANVIVTIADLADCEYVKTKSNIFIKTDAKLGEVKDITYDAVVIPGGPSYKTLAAASVIGEILCKHEKAGKIIAAICAAPFVLFKHGIAKGKSLTSYPSVKNDIEGSYQYKEDTTVVDGNLVTSRGPATAVEFGLSLVEVLLGNEEKVKVAKAILYPL</sequence>
<dbReference type="NCBIfam" id="TIGR01383">
    <property type="entry name" value="not_thiJ"/>
    <property type="match status" value="1"/>
</dbReference>
<accession>A0A2S2PZ42</accession>
<dbReference type="InterPro" id="IPR050325">
    <property type="entry name" value="Prot/Nucl_acid_deglycase"/>
</dbReference>
<dbReference type="CDD" id="cd03135">
    <property type="entry name" value="GATase1_DJ-1"/>
    <property type="match status" value="1"/>
</dbReference>
<evidence type="ECO:0000313" key="2">
    <source>
        <dbReference type="EMBL" id="MBY70689.1"/>
    </source>
</evidence>
<evidence type="ECO:0000313" key="3">
    <source>
        <dbReference type="Proteomes" id="UP000694846"/>
    </source>
</evidence>
<dbReference type="GO" id="GO:0006979">
    <property type="term" value="P:response to oxidative stress"/>
    <property type="evidence" value="ECO:0007669"/>
    <property type="project" value="TreeGrafter"/>
</dbReference>
<dbReference type="GO" id="GO:1903189">
    <property type="term" value="P:glyoxal metabolic process"/>
    <property type="evidence" value="ECO:0007669"/>
    <property type="project" value="TreeGrafter"/>
</dbReference>
<dbReference type="GO" id="GO:0005634">
    <property type="term" value="C:nucleus"/>
    <property type="evidence" value="ECO:0007669"/>
    <property type="project" value="TreeGrafter"/>
</dbReference>
<feature type="domain" description="DJ-1/PfpI" evidence="1">
    <location>
        <begin position="4"/>
        <end position="166"/>
    </location>
</feature>
<reference evidence="4" key="2">
    <citation type="submission" date="2025-04" db="UniProtKB">
        <authorList>
            <consortium name="RefSeq"/>
        </authorList>
    </citation>
    <scope>IDENTIFICATION</scope>
    <source>
        <tissue evidence="4">Whole body</tissue>
    </source>
</reference>
<evidence type="ECO:0000313" key="4">
    <source>
        <dbReference type="RefSeq" id="XP_025412049.1"/>
    </source>
</evidence>
<organism evidence="2">
    <name type="scientific">Sipha flava</name>
    <name type="common">yellow sugarcane aphid</name>
    <dbReference type="NCBI Taxonomy" id="143950"/>
    <lineage>
        <taxon>Eukaryota</taxon>
        <taxon>Metazoa</taxon>
        <taxon>Ecdysozoa</taxon>
        <taxon>Arthropoda</taxon>
        <taxon>Hexapoda</taxon>
        <taxon>Insecta</taxon>
        <taxon>Pterygota</taxon>
        <taxon>Neoptera</taxon>
        <taxon>Paraneoptera</taxon>
        <taxon>Hemiptera</taxon>
        <taxon>Sternorrhyncha</taxon>
        <taxon>Aphidomorpha</taxon>
        <taxon>Aphidoidea</taxon>
        <taxon>Aphididae</taxon>
        <taxon>Sipha</taxon>
    </lineage>
</organism>
<proteinExistence type="predicted"/>
<dbReference type="PANTHER" id="PTHR48094:SF12">
    <property type="entry name" value="PARKINSON DISEASE PROTEIN 7 HOMOLOG"/>
    <property type="match status" value="1"/>
</dbReference>
<dbReference type="PANTHER" id="PTHR48094">
    <property type="entry name" value="PROTEIN/NUCLEIC ACID DEGLYCASE DJ-1-RELATED"/>
    <property type="match status" value="1"/>
</dbReference>
<dbReference type="Pfam" id="PF01965">
    <property type="entry name" value="DJ-1_PfpI"/>
    <property type="match status" value="1"/>
</dbReference>
<dbReference type="OrthoDB" id="543156at2759"/>
<dbReference type="GO" id="GO:0005739">
    <property type="term" value="C:mitochondrion"/>
    <property type="evidence" value="ECO:0007669"/>
    <property type="project" value="TreeGrafter"/>
</dbReference>
<dbReference type="InterPro" id="IPR002818">
    <property type="entry name" value="DJ-1/PfpI"/>
</dbReference>
<dbReference type="SUPFAM" id="SSF52317">
    <property type="entry name" value="Class I glutamine amidotransferase-like"/>
    <property type="match status" value="1"/>
</dbReference>
<keyword evidence="3" id="KW-1185">Reference proteome</keyword>
<dbReference type="InterPro" id="IPR006287">
    <property type="entry name" value="DJ-1"/>
</dbReference>
<protein>
    <submittedName>
        <fullName evidence="2 4">Protein DJ-1</fullName>
    </submittedName>
</protein>
<evidence type="ECO:0000259" key="1">
    <source>
        <dbReference type="Pfam" id="PF01965"/>
    </source>
</evidence>
<reference evidence="2" key="1">
    <citation type="submission" date="2018-04" db="EMBL/GenBank/DDBJ databases">
        <title>Transcriptome assembly of Sipha flava.</title>
        <authorList>
            <person name="Scully E.D."/>
            <person name="Geib S.M."/>
            <person name="Palmer N.A."/>
            <person name="Koch K."/>
            <person name="Bradshaw J."/>
            <person name="Heng-Moss T."/>
            <person name="Sarath G."/>
        </authorList>
    </citation>
    <scope>NUCLEOTIDE SEQUENCE</scope>
</reference>